<dbReference type="RefSeq" id="WP_135441260.1">
    <property type="nucleotide sequence ID" value="NZ_SRLE01000004.1"/>
</dbReference>
<sequence length="72" mass="8180">MNDEEIKALKKEVSTKKRIAMDFASQVHDLVEDRLLSDYGQLPTLAQQTVAACEEWAETNARYKAESAREHA</sequence>
<dbReference type="InterPro" id="IPR007774">
    <property type="entry name" value="Put_N_fixation"/>
</dbReference>
<dbReference type="OrthoDB" id="9181967at2"/>
<dbReference type="PIRSF" id="PIRSF037676">
    <property type="entry name" value="DUF683"/>
    <property type="match status" value="1"/>
</dbReference>
<dbReference type="Pfam" id="PF05082">
    <property type="entry name" value="Rop-like"/>
    <property type="match status" value="1"/>
</dbReference>
<keyword evidence="1" id="KW-0535">Nitrogen fixation</keyword>
<keyword evidence="4" id="KW-1185">Reference proteome</keyword>
<organism evidence="3 4">
    <name type="scientific">Mangrovimicrobium sediminis</name>
    <dbReference type="NCBI Taxonomy" id="2562682"/>
    <lineage>
        <taxon>Bacteria</taxon>
        <taxon>Pseudomonadati</taxon>
        <taxon>Pseudomonadota</taxon>
        <taxon>Gammaproteobacteria</taxon>
        <taxon>Cellvibrionales</taxon>
        <taxon>Halieaceae</taxon>
        <taxon>Mangrovimicrobium</taxon>
    </lineage>
</organism>
<accession>A0A4Z0M6I1</accession>
<evidence type="ECO:0000313" key="4">
    <source>
        <dbReference type="Proteomes" id="UP000298050"/>
    </source>
</evidence>
<gene>
    <name evidence="3" type="ORF">E4634_03675</name>
</gene>
<reference evidence="3 4" key="1">
    <citation type="submission" date="2019-04" db="EMBL/GenBank/DDBJ databases">
        <title>Taxonomy of novel Haliea sp. from mangrove soil of West Coast of India.</title>
        <authorList>
            <person name="Verma A."/>
            <person name="Kumar P."/>
            <person name="Krishnamurthi S."/>
        </authorList>
    </citation>
    <scope>NUCLEOTIDE SEQUENCE [LARGE SCALE GENOMIC DNA]</scope>
    <source>
        <strain evidence="3 4">SAOS-164</strain>
    </source>
</reference>
<evidence type="ECO:0000256" key="2">
    <source>
        <dbReference type="ARBA" id="ARBA00044954"/>
    </source>
</evidence>
<dbReference type="AlphaFoldDB" id="A0A4Z0M6I1"/>
<evidence type="ECO:0000313" key="3">
    <source>
        <dbReference type="EMBL" id="TGD75119.1"/>
    </source>
</evidence>
<name>A0A4Z0M6I1_9GAMM</name>
<dbReference type="Proteomes" id="UP000298050">
    <property type="component" value="Unassembled WGS sequence"/>
</dbReference>
<dbReference type="EMBL" id="SRLE01000004">
    <property type="protein sequence ID" value="TGD75119.1"/>
    <property type="molecule type" value="Genomic_DNA"/>
</dbReference>
<dbReference type="InterPro" id="IPR029012">
    <property type="entry name" value="Helix_hairpin_bin_sf"/>
</dbReference>
<comment type="similarity">
    <text evidence="2">Belongs to the UPF0437 family.</text>
</comment>
<evidence type="ECO:0008006" key="5">
    <source>
        <dbReference type="Google" id="ProtNLM"/>
    </source>
</evidence>
<proteinExistence type="inferred from homology"/>
<protein>
    <recommendedName>
        <fullName evidence="5">Rop family plasmid primer RNA-binding protein</fullName>
    </recommendedName>
</protein>
<dbReference type="Gene3D" id="1.10.287.660">
    <property type="entry name" value="Helix hairpin bin"/>
    <property type="match status" value="1"/>
</dbReference>
<comment type="caution">
    <text evidence="3">The sequence shown here is derived from an EMBL/GenBank/DDBJ whole genome shotgun (WGS) entry which is preliminary data.</text>
</comment>
<evidence type="ECO:0000256" key="1">
    <source>
        <dbReference type="ARBA" id="ARBA00023231"/>
    </source>
</evidence>